<dbReference type="PROSITE" id="PS50928">
    <property type="entry name" value="ABC_TM1"/>
    <property type="match status" value="1"/>
</dbReference>
<evidence type="ECO:0000256" key="1">
    <source>
        <dbReference type="ARBA" id="ARBA00004651"/>
    </source>
</evidence>
<evidence type="ECO:0000256" key="4">
    <source>
        <dbReference type="ARBA" id="ARBA00022692"/>
    </source>
</evidence>
<feature type="domain" description="ABC transmembrane type-1" evidence="8">
    <location>
        <begin position="49"/>
        <end position="99"/>
    </location>
</feature>
<evidence type="ECO:0000259" key="8">
    <source>
        <dbReference type="PROSITE" id="PS50928"/>
    </source>
</evidence>
<comment type="subcellular location">
    <subcellularLocation>
        <location evidence="1">Cell membrane</location>
        <topology evidence="1">Multi-pass membrane protein</topology>
    </subcellularLocation>
</comment>
<dbReference type="InterPro" id="IPR035906">
    <property type="entry name" value="MetI-like_sf"/>
</dbReference>
<evidence type="ECO:0000256" key="5">
    <source>
        <dbReference type="ARBA" id="ARBA00022989"/>
    </source>
</evidence>
<organism evidence="9">
    <name type="scientific">marine metagenome</name>
    <dbReference type="NCBI Taxonomy" id="408172"/>
    <lineage>
        <taxon>unclassified sequences</taxon>
        <taxon>metagenomes</taxon>
        <taxon>ecological metagenomes</taxon>
    </lineage>
</organism>
<keyword evidence="2" id="KW-0813">Transport</keyword>
<feature type="non-terminal residue" evidence="9">
    <location>
        <position position="99"/>
    </location>
</feature>
<dbReference type="InterPro" id="IPR000515">
    <property type="entry name" value="MetI-like"/>
</dbReference>
<dbReference type="GO" id="GO:0055085">
    <property type="term" value="P:transmembrane transport"/>
    <property type="evidence" value="ECO:0007669"/>
    <property type="project" value="InterPro"/>
</dbReference>
<feature type="transmembrane region" description="Helical" evidence="7">
    <location>
        <begin position="48"/>
        <end position="74"/>
    </location>
</feature>
<sequence>MSTWNVWSVSVVIIALAIISPVLAIFHSAFLGDTSLWSHLFSTVLPRYVINTLVLMLGVGILSLIFGITTAWVVTKYNFPGKNIFEWALLLPAAIPAYI</sequence>
<dbReference type="Gene3D" id="1.10.3720.10">
    <property type="entry name" value="MetI-like"/>
    <property type="match status" value="1"/>
</dbReference>
<dbReference type="PANTHER" id="PTHR30183:SF2">
    <property type="entry name" value="IRON UTILIZATION PROTEIN"/>
    <property type="match status" value="1"/>
</dbReference>
<name>A0A382W5N2_9ZZZZ</name>
<keyword evidence="6 7" id="KW-0472">Membrane</keyword>
<gene>
    <name evidence="9" type="ORF">METZ01_LOCUS406951</name>
</gene>
<dbReference type="PANTHER" id="PTHR30183">
    <property type="entry name" value="MOLYBDENUM TRANSPORT SYSTEM PERMEASE PROTEIN MODB"/>
    <property type="match status" value="1"/>
</dbReference>
<keyword evidence="4 7" id="KW-0812">Transmembrane</keyword>
<evidence type="ECO:0000256" key="3">
    <source>
        <dbReference type="ARBA" id="ARBA00022475"/>
    </source>
</evidence>
<keyword evidence="5 7" id="KW-1133">Transmembrane helix</keyword>
<evidence type="ECO:0000256" key="2">
    <source>
        <dbReference type="ARBA" id="ARBA00022448"/>
    </source>
</evidence>
<accession>A0A382W5N2</accession>
<protein>
    <recommendedName>
        <fullName evidence="8">ABC transmembrane type-1 domain-containing protein</fullName>
    </recommendedName>
</protein>
<proteinExistence type="predicted"/>
<evidence type="ECO:0000256" key="7">
    <source>
        <dbReference type="SAM" id="Phobius"/>
    </source>
</evidence>
<dbReference type="SUPFAM" id="SSF161098">
    <property type="entry name" value="MetI-like"/>
    <property type="match status" value="1"/>
</dbReference>
<reference evidence="9" key="1">
    <citation type="submission" date="2018-05" db="EMBL/GenBank/DDBJ databases">
        <authorList>
            <person name="Lanie J.A."/>
            <person name="Ng W.-L."/>
            <person name="Kazmierczak K.M."/>
            <person name="Andrzejewski T.M."/>
            <person name="Davidsen T.M."/>
            <person name="Wayne K.J."/>
            <person name="Tettelin H."/>
            <person name="Glass J.I."/>
            <person name="Rusch D."/>
            <person name="Podicherti R."/>
            <person name="Tsui H.-C.T."/>
            <person name="Winkler M.E."/>
        </authorList>
    </citation>
    <scope>NUCLEOTIDE SEQUENCE</scope>
</reference>
<evidence type="ECO:0000313" key="9">
    <source>
        <dbReference type="EMBL" id="SVD54097.1"/>
    </source>
</evidence>
<dbReference type="EMBL" id="UINC01157229">
    <property type="protein sequence ID" value="SVD54097.1"/>
    <property type="molecule type" value="Genomic_DNA"/>
</dbReference>
<evidence type="ECO:0000256" key="6">
    <source>
        <dbReference type="ARBA" id="ARBA00023136"/>
    </source>
</evidence>
<dbReference type="AlphaFoldDB" id="A0A382W5N2"/>
<keyword evidence="3" id="KW-1003">Cell membrane</keyword>
<dbReference type="GO" id="GO:0005886">
    <property type="term" value="C:plasma membrane"/>
    <property type="evidence" value="ECO:0007669"/>
    <property type="project" value="UniProtKB-SubCell"/>
</dbReference>